<dbReference type="SMART" id="SM00356">
    <property type="entry name" value="ZnF_C3H1"/>
    <property type="match status" value="2"/>
</dbReference>
<feature type="zinc finger region" description="C3H1-type" evidence="20">
    <location>
        <begin position="347"/>
        <end position="375"/>
    </location>
</feature>
<keyword evidence="9" id="KW-0967">Endosome</keyword>
<dbReference type="Pfam" id="PF00642">
    <property type="entry name" value="zf-CCCH"/>
    <property type="match status" value="2"/>
</dbReference>
<dbReference type="SMART" id="SM00176">
    <property type="entry name" value="RAN"/>
    <property type="match status" value="1"/>
</dbReference>
<evidence type="ECO:0000256" key="4">
    <source>
        <dbReference type="ARBA" id="ARBA00022448"/>
    </source>
</evidence>
<protein>
    <recommendedName>
        <fullName evidence="3">small monomeric GTPase</fullName>
        <ecNumber evidence="3">3.6.5.2</ecNumber>
    </recommendedName>
</protein>
<feature type="region of interest" description="Disordered" evidence="21">
    <location>
        <begin position="299"/>
        <end position="318"/>
    </location>
</feature>
<sequence>MASRGGATRPNGPNAGNKICQFKLVLLGESAVGKSSLVLRFVKGQFHEFQESTIGAAFLTQTVCLDDTTVKFEIWDTAGQERYHSLAPMYYRGAQAAIVVYDITNEESFVRAKNWVKELQRQASPNIVIALAGNKADLANKRALDFQDAQSYADDNSLLFMETSAKTSMNVNEIFMAIAKKLPKNEPQATSTNSGRNRGVAVKMTTAVVSPFFDFEVINKNNKLLSYNNNNLGAPHPMSVPCTGTNVPISNAAGPLLDRKAVGSPSMGGVYHRRHSVSITKFSQNQFLNSLKAVDHSSLISGPGNASNNKENRLRDRSFSETGERLINKCLGPASPTCGSSQVNSSRYKTELCRPFEENGSCKYGDKCQFAHGIHELRSLSRHPKYKTELCRTFHTIGFCPYGPRCHFIHNAEERRGPPQQSSPLNSSNKIERPRLQHSYSFAGFSSSAGLRESPTSVTPPPMFFPDEVPDWPSSNPFTYSSQELANLFGPSLSAGSVSTESNTPAPPSPTSTSFLFRPMLESPQMFESPSSPRDSLSDQEGYQSSSGSESPSLDTTRRLPIFSRLSISDD</sequence>
<dbReference type="GO" id="GO:0005886">
    <property type="term" value="C:plasma membrane"/>
    <property type="evidence" value="ECO:0007669"/>
    <property type="project" value="UniProtKB-SubCell"/>
</dbReference>
<keyword evidence="5" id="KW-0217">Developmental protein</keyword>
<dbReference type="Gene3D" id="3.40.50.300">
    <property type="entry name" value="P-loop containing nucleotide triphosphate hydrolases"/>
    <property type="match status" value="1"/>
</dbReference>
<dbReference type="Pfam" id="PF04553">
    <property type="entry name" value="Tis11B_N"/>
    <property type="match status" value="1"/>
</dbReference>
<keyword evidence="6 20" id="KW-0479">Metal-binding</keyword>
<evidence type="ECO:0000256" key="17">
    <source>
        <dbReference type="ARBA" id="ARBA00023289"/>
    </source>
</evidence>
<dbReference type="FunFam" id="3.40.50.300:FF:000180">
    <property type="entry name" value="Member RAS oncogene family"/>
    <property type="match status" value="1"/>
</dbReference>
<dbReference type="Gene3D" id="4.10.1000.10">
    <property type="entry name" value="Zinc finger, CCCH-type"/>
    <property type="match status" value="2"/>
</dbReference>
<keyword evidence="8" id="KW-0547">Nucleotide-binding</keyword>
<keyword evidence="12 20" id="KW-0862">Zinc</keyword>
<evidence type="ECO:0000256" key="20">
    <source>
        <dbReference type="PROSITE-ProRule" id="PRU00723"/>
    </source>
</evidence>
<evidence type="ECO:0000256" key="5">
    <source>
        <dbReference type="ARBA" id="ARBA00022473"/>
    </source>
</evidence>
<dbReference type="InterPro" id="IPR005225">
    <property type="entry name" value="Small_GTP-bd"/>
</dbReference>
<dbReference type="SUPFAM" id="SSF52540">
    <property type="entry name" value="P-loop containing nucleoside triphosphate hydrolases"/>
    <property type="match status" value="1"/>
</dbReference>
<dbReference type="GO" id="GO:0031901">
    <property type="term" value="C:early endosome membrane"/>
    <property type="evidence" value="ECO:0007669"/>
    <property type="project" value="UniProtKB-SubCell"/>
</dbReference>
<dbReference type="SMART" id="SM00173">
    <property type="entry name" value="RAS"/>
    <property type="match status" value="1"/>
</dbReference>
<dbReference type="InterPro" id="IPR007635">
    <property type="entry name" value="Tis11B_N"/>
</dbReference>
<dbReference type="FunFam" id="4.10.1000.10:FF:000001">
    <property type="entry name" value="zinc finger CCCH domain-containing protein 15-like"/>
    <property type="match status" value="1"/>
</dbReference>
<feature type="region of interest" description="Disordered" evidence="21">
    <location>
        <begin position="447"/>
        <end position="469"/>
    </location>
</feature>
<dbReference type="EC" id="3.6.5.2" evidence="3"/>
<evidence type="ECO:0000256" key="11">
    <source>
        <dbReference type="ARBA" id="ARBA00022801"/>
    </source>
</evidence>
<evidence type="ECO:0000256" key="6">
    <source>
        <dbReference type="ARBA" id="ARBA00022723"/>
    </source>
</evidence>
<feature type="domain" description="C3H1-type" evidence="22">
    <location>
        <begin position="385"/>
        <end position="413"/>
    </location>
</feature>
<keyword evidence="15" id="KW-0687">Ribonucleoprotein</keyword>
<evidence type="ECO:0000256" key="9">
    <source>
        <dbReference type="ARBA" id="ARBA00022753"/>
    </source>
</evidence>
<dbReference type="InterPro" id="IPR027417">
    <property type="entry name" value="P-loop_NTPase"/>
</dbReference>
<dbReference type="GO" id="GO:1990904">
    <property type="term" value="C:ribonucleoprotein complex"/>
    <property type="evidence" value="ECO:0007669"/>
    <property type="project" value="UniProtKB-KW"/>
</dbReference>
<reference evidence="23" key="1">
    <citation type="submission" date="2016-05" db="EMBL/GenBank/DDBJ databases">
        <authorList>
            <person name="Lavstsen T."/>
            <person name="Jespersen J.S."/>
        </authorList>
    </citation>
    <scope>NUCLEOTIDE SEQUENCE</scope>
    <source>
        <tissue evidence="23">Brain</tissue>
    </source>
</reference>
<evidence type="ECO:0000256" key="3">
    <source>
        <dbReference type="ARBA" id="ARBA00011984"/>
    </source>
</evidence>
<accession>A0A1A7X8X7</accession>
<dbReference type="SUPFAM" id="SSF90229">
    <property type="entry name" value="CCCH zinc finger"/>
    <property type="match status" value="2"/>
</dbReference>
<gene>
    <name evidence="23" type="primary">RAB5B</name>
</gene>
<keyword evidence="4" id="KW-0813">Transport</keyword>
<keyword evidence="13" id="KW-0653">Protein transport</keyword>
<name>A0A1A7X8X7_9TELE</name>
<dbReference type="GO" id="GO:0008270">
    <property type="term" value="F:zinc ion binding"/>
    <property type="evidence" value="ECO:0007669"/>
    <property type="project" value="UniProtKB-KW"/>
</dbReference>
<dbReference type="NCBIfam" id="TIGR00231">
    <property type="entry name" value="small_GTP"/>
    <property type="match status" value="1"/>
</dbReference>
<keyword evidence="7" id="KW-0677">Repeat</keyword>
<dbReference type="SMART" id="SM00174">
    <property type="entry name" value="RHO"/>
    <property type="match status" value="1"/>
</dbReference>
<evidence type="ECO:0000256" key="8">
    <source>
        <dbReference type="ARBA" id="ARBA00022741"/>
    </source>
</evidence>
<organism evidence="23">
    <name type="scientific">Iconisemion striatum</name>
    <dbReference type="NCBI Taxonomy" id="60296"/>
    <lineage>
        <taxon>Eukaryota</taxon>
        <taxon>Metazoa</taxon>
        <taxon>Chordata</taxon>
        <taxon>Craniata</taxon>
        <taxon>Vertebrata</taxon>
        <taxon>Euteleostomi</taxon>
        <taxon>Actinopterygii</taxon>
        <taxon>Neopterygii</taxon>
        <taxon>Teleostei</taxon>
        <taxon>Neoteleostei</taxon>
        <taxon>Acanthomorphata</taxon>
        <taxon>Ovalentaria</taxon>
        <taxon>Atherinomorphae</taxon>
        <taxon>Cyprinodontiformes</taxon>
        <taxon>Nothobranchiidae</taxon>
        <taxon>Iconisemion</taxon>
    </lineage>
</organism>
<dbReference type="GO" id="GO:0005525">
    <property type="term" value="F:GTP binding"/>
    <property type="evidence" value="ECO:0007669"/>
    <property type="project" value="UniProtKB-KW"/>
</dbReference>
<evidence type="ECO:0000313" key="23">
    <source>
        <dbReference type="EMBL" id="SBP14398.1"/>
    </source>
</evidence>
<dbReference type="Pfam" id="PF00071">
    <property type="entry name" value="Ras"/>
    <property type="match status" value="1"/>
</dbReference>
<keyword evidence="10 20" id="KW-0863">Zinc-finger</keyword>
<evidence type="ECO:0000256" key="21">
    <source>
        <dbReference type="SAM" id="MobiDB-lite"/>
    </source>
</evidence>
<dbReference type="AlphaFoldDB" id="A0A1A7X8X7"/>
<comment type="similarity">
    <text evidence="2">Belongs to the small GTPase superfamily. Rab family.</text>
</comment>
<dbReference type="CDD" id="cd01860">
    <property type="entry name" value="Rab5_related"/>
    <property type="match status" value="1"/>
</dbReference>
<evidence type="ECO:0000259" key="22">
    <source>
        <dbReference type="PROSITE" id="PS50103"/>
    </source>
</evidence>
<feature type="compositionally biased region" description="Polar residues" evidence="21">
    <location>
        <begin position="299"/>
        <end position="309"/>
    </location>
</feature>
<dbReference type="FunFam" id="4.10.1000.10:FF:000002">
    <property type="entry name" value="Zinc finger protein 36, C3H1 type-like 1"/>
    <property type="match status" value="1"/>
</dbReference>
<evidence type="ECO:0000256" key="13">
    <source>
        <dbReference type="ARBA" id="ARBA00022927"/>
    </source>
</evidence>
<dbReference type="PROSITE" id="PS51420">
    <property type="entry name" value="RHO"/>
    <property type="match status" value="1"/>
</dbReference>
<feature type="compositionally biased region" description="Low complexity" evidence="21">
    <location>
        <begin position="539"/>
        <end position="553"/>
    </location>
</feature>
<evidence type="ECO:0000256" key="19">
    <source>
        <dbReference type="ARBA" id="ARBA00047660"/>
    </source>
</evidence>
<dbReference type="PROSITE" id="PS50103">
    <property type="entry name" value="ZF_C3H1"/>
    <property type="match status" value="2"/>
</dbReference>
<dbReference type="PRINTS" id="PR00449">
    <property type="entry name" value="RASTRNSFRMNG"/>
</dbReference>
<reference evidence="23" key="2">
    <citation type="submission" date="2016-06" db="EMBL/GenBank/DDBJ databases">
        <title>The genome of a short-lived fish provides insights into sex chromosome evolution and the genetic control of aging.</title>
        <authorList>
            <person name="Reichwald K."/>
            <person name="Felder M."/>
            <person name="Petzold A."/>
            <person name="Koch P."/>
            <person name="Groth M."/>
            <person name="Platzer M."/>
        </authorList>
    </citation>
    <scope>NUCLEOTIDE SEQUENCE</scope>
    <source>
        <tissue evidence="23">Brain</tissue>
    </source>
</reference>
<evidence type="ECO:0000256" key="2">
    <source>
        <dbReference type="ARBA" id="ARBA00006270"/>
    </source>
</evidence>
<dbReference type="GO" id="GO:0003925">
    <property type="term" value="F:G protein activity"/>
    <property type="evidence" value="ECO:0007669"/>
    <property type="project" value="UniProtKB-EC"/>
</dbReference>
<evidence type="ECO:0000256" key="16">
    <source>
        <dbReference type="ARBA" id="ARBA00023288"/>
    </source>
</evidence>
<evidence type="ECO:0000256" key="14">
    <source>
        <dbReference type="ARBA" id="ARBA00023134"/>
    </source>
</evidence>
<evidence type="ECO:0000256" key="12">
    <source>
        <dbReference type="ARBA" id="ARBA00022833"/>
    </source>
</evidence>
<feature type="zinc finger region" description="C3H1-type" evidence="20">
    <location>
        <begin position="385"/>
        <end position="413"/>
    </location>
</feature>
<keyword evidence="17" id="KW-0636">Prenylation</keyword>
<dbReference type="InterPro" id="IPR036855">
    <property type="entry name" value="Znf_CCCH_sf"/>
</dbReference>
<dbReference type="InterPro" id="IPR000571">
    <property type="entry name" value="Znf_CCCH"/>
</dbReference>
<feature type="domain" description="C3H1-type" evidence="22">
    <location>
        <begin position="347"/>
        <end position="375"/>
    </location>
</feature>
<keyword evidence="14" id="KW-0342">GTP-binding</keyword>
<comment type="subcellular location">
    <subcellularLocation>
        <location evidence="1">Cell membrane</location>
        <topology evidence="1">Lipid-anchor</topology>
        <orientation evidence="1">Cytoplasmic side</orientation>
    </subcellularLocation>
    <subcellularLocation>
        <location evidence="18">Early endosome membrane</location>
        <topology evidence="18">Lipid-anchor</topology>
    </subcellularLocation>
</comment>
<dbReference type="EMBL" id="HADW01012998">
    <property type="protein sequence ID" value="SBP14398.1"/>
    <property type="molecule type" value="Transcribed_RNA"/>
</dbReference>
<dbReference type="PANTHER" id="PTHR47978">
    <property type="match status" value="1"/>
</dbReference>
<dbReference type="PROSITE" id="PS51421">
    <property type="entry name" value="RAS"/>
    <property type="match status" value="1"/>
</dbReference>
<evidence type="ECO:0000256" key="18">
    <source>
        <dbReference type="ARBA" id="ARBA00043949"/>
    </source>
</evidence>
<evidence type="ECO:0000256" key="1">
    <source>
        <dbReference type="ARBA" id="ARBA00004342"/>
    </source>
</evidence>
<evidence type="ECO:0000256" key="15">
    <source>
        <dbReference type="ARBA" id="ARBA00023274"/>
    </source>
</evidence>
<keyword evidence="16" id="KW-0449">Lipoprotein</keyword>
<dbReference type="InterPro" id="IPR001806">
    <property type="entry name" value="Small_GTPase"/>
</dbReference>
<feature type="region of interest" description="Disordered" evidence="21">
    <location>
        <begin position="492"/>
        <end position="571"/>
    </location>
</feature>
<dbReference type="GO" id="GO:0015031">
    <property type="term" value="P:protein transport"/>
    <property type="evidence" value="ECO:0007669"/>
    <property type="project" value="UniProtKB-KW"/>
</dbReference>
<feature type="compositionally biased region" description="Polar residues" evidence="21">
    <location>
        <begin position="526"/>
        <end position="535"/>
    </location>
</feature>
<dbReference type="SMART" id="SM00175">
    <property type="entry name" value="RAB"/>
    <property type="match status" value="1"/>
</dbReference>
<keyword evidence="11" id="KW-0378">Hydrolase</keyword>
<proteinExistence type="inferred from homology"/>
<evidence type="ECO:0000256" key="10">
    <source>
        <dbReference type="ARBA" id="ARBA00022771"/>
    </source>
</evidence>
<evidence type="ECO:0000256" key="7">
    <source>
        <dbReference type="ARBA" id="ARBA00022737"/>
    </source>
</evidence>
<dbReference type="PROSITE" id="PS51419">
    <property type="entry name" value="RAB"/>
    <property type="match status" value="1"/>
</dbReference>
<comment type="catalytic activity">
    <reaction evidence="19">
        <text>GTP + H2O = GDP + phosphate + H(+)</text>
        <dbReference type="Rhea" id="RHEA:19669"/>
        <dbReference type="ChEBI" id="CHEBI:15377"/>
        <dbReference type="ChEBI" id="CHEBI:15378"/>
        <dbReference type="ChEBI" id="CHEBI:37565"/>
        <dbReference type="ChEBI" id="CHEBI:43474"/>
        <dbReference type="ChEBI" id="CHEBI:58189"/>
        <dbReference type="EC" id="3.6.5.2"/>
    </reaction>
    <physiologicalReaction direction="left-to-right" evidence="19">
        <dbReference type="Rhea" id="RHEA:19670"/>
    </physiologicalReaction>
</comment>